<sequence length="65" mass="7247">MKHDFIPTVLLAILALLLPSYAFAQIPDSTYIIMGSGLLLVLALAMYVFSQIRKSIQVHMNKPTK</sequence>
<dbReference type="EMBL" id="FOZU01000002">
    <property type="protein sequence ID" value="SFS41836.1"/>
    <property type="molecule type" value="Genomic_DNA"/>
</dbReference>
<gene>
    <name evidence="2" type="ORF">SAMN05444586_1002215</name>
</gene>
<proteinExistence type="predicted"/>
<keyword evidence="3" id="KW-1185">Reference proteome</keyword>
<keyword evidence="1" id="KW-0812">Transmembrane</keyword>
<accession>A0A1I6PNR4</accession>
<reference evidence="3" key="1">
    <citation type="submission" date="2016-10" db="EMBL/GenBank/DDBJ databases">
        <authorList>
            <person name="Varghese N."/>
            <person name="Submissions S."/>
        </authorList>
    </citation>
    <scope>NUCLEOTIDE SEQUENCE [LARGE SCALE GENOMIC DNA]</scope>
    <source>
        <strain evidence="3">ANC 5076</strain>
    </source>
</reference>
<protein>
    <submittedName>
        <fullName evidence="2">Uncharacterized protein</fullName>
    </submittedName>
</protein>
<evidence type="ECO:0000313" key="3">
    <source>
        <dbReference type="Proteomes" id="UP000182827"/>
    </source>
</evidence>
<evidence type="ECO:0000256" key="1">
    <source>
        <dbReference type="SAM" id="Phobius"/>
    </source>
</evidence>
<dbReference type="Proteomes" id="UP000182827">
    <property type="component" value="Unassembled WGS sequence"/>
</dbReference>
<evidence type="ECO:0000313" key="2">
    <source>
        <dbReference type="EMBL" id="SFS41836.1"/>
    </source>
</evidence>
<organism evidence="2 3">
    <name type="scientific">Acinetobacter bohemicus</name>
    <dbReference type="NCBI Taxonomy" id="1435036"/>
    <lineage>
        <taxon>Bacteria</taxon>
        <taxon>Pseudomonadati</taxon>
        <taxon>Pseudomonadota</taxon>
        <taxon>Gammaproteobacteria</taxon>
        <taxon>Moraxellales</taxon>
        <taxon>Moraxellaceae</taxon>
        <taxon>Acinetobacter</taxon>
    </lineage>
</organism>
<dbReference type="RefSeq" id="WP_074943754.1">
    <property type="nucleotide sequence ID" value="NZ_VZOD01000002.1"/>
</dbReference>
<name>A0A1I6PNR4_9GAMM</name>
<dbReference type="AlphaFoldDB" id="A0A1I6PNR4"/>
<keyword evidence="1" id="KW-1133">Transmembrane helix</keyword>
<keyword evidence="1" id="KW-0472">Membrane</keyword>
<feature type="transmembrane region" description="Helical" evidence="1">
    <location>
        <begin position="32"/>
        <end position="50"/>
    </location>
</feature>